<comment type="domain">
    <text evidence="3">Contains a C-terminal catalytic domain, and an N-terminal region which modulates catalytic activity.</text>
</comment>
<evidence type="ECO:0000313" key="8">
    <source>
        <dbReference type="EMBL" id="QPJ65724.1"/>
    </source>
</evidence>
<name>A0A7T0C370_9BACT</name>
<dbReference type="EC" id="3.1.1.61" evidence="3"/>
<dbReference type="PIRSF" id="PIRSF000876">
    <property type="entry name" value="RR_chemtxs_CheB"/>
    <property type="match status" value="1"/>
</dbReference>
<dbReference type="Proteomes" id="UP000594464">
    <property type="component" value="Chromosome"/>
</dbReference>
<evidence type="ECO:0000313" key="9">
    <source>
        <dbReference type="Proteomes" id="UP000594464"/>
    </source>
</evidence>
<protein>
    <recommendedName>
        <fullName evidence="3">Protein-glutamate methylesterase/protein-glutamine glutaminase</fullName>
        <ecNumber evidence="3">3.1.1.61</ecNumber>
        <ecNumber evidence="3">3.5.1.44</ecNumber>
    </recommendedName>
</protein>
<reference evidence="9" key="1">
    <citation type="submission" date="2020-02" db="EMBL/GenBank/DDBJ databases">
        <title>Genomic and physiological characterization of two novel Nitrospinaceae genera.</title>
        <authorList>
            <person name="Mueller A.J."/>
            <person name="Jung M.-Y."/>
            <person name="Strachan C.R."/>
            <person name="Herbold C.W."/>
            <person name="Kirkegaard R.H."/>
            <person name="Daims H."/>
        </authorList>
    </citation>
    <scope>NUCLEOTIDE SEQUENCE [LARGE SCALE GENOMIC DNA]</scope>
</reference>
<feature type="domain" description="CheB-type methylesterase" evidence="7">
    <location>
        <begin position="162"/>
        <end position="360"/>
    </location>
</feature>
<gene>
    <name evidence="3" type="primary">cheB</name>
    <name evidence="8" type="ORF">G3M78_10110</name>
</gene>
<evidence type="ECO:0000256" key="5">
    <source>
        <dbReference type="PROSITE-ProRule" id="PRU00169"/>
    </source>
</evidence>
<sequence>MRKIRVLIVDDSVVVRKIVSDSLSVDPEIEIAGLAANGKIGLAKIQQVNPDVVTMDIEMPEMDGLQALAEIRKIYPKLPVIMFSTLTERGGEKTLEALALGATDYVTKPANVGSVSIAMQRVRDELIPKIKSFCSKAAGIAPPVASRPAPMTTQATFQARTPQTTVKSRIDIIAIGVSTGGPNALAELFPALDPAKIPVPIVITQHMPPYFTKLLAERLSSKSRIPVKEGAAGETLKPGEAWIAPGDYHMCLERKGTSVQITTNQNPPENSCRPAVDVMLRSVVEIYGAHTLGVILTGMGQDGLIGCQQIKKSGGQVVAQDEETSVVWGMPGFVTKDGLADKVMPLQHIAGEIMFRLKYGR</sequence>
<feature type="active site" evidence="3 4">
    <location>
        <position position="178"/>
    </location>
</feature>
<evidence type="ECO:0000256" key="4">
    <source>
        <dbReference type="PROSITE-ProRule" id="PRU00050"/>
    </source>
</evidence>
<comment type="catalytic activity">
    <reaction evidence="2 3">
        <text>[protein]-L-glutamate 5-O-methyl ester + H2O = L-glutamyl-[protein] + methanol + H(+)</text>
        <dbReference type="Rhea" id="RHEA:23236"/>
        <dbReference type="Rhea" id="RHEA-COMP:10208"/>
        <dbReference type="Rhea" id="RHEA-COMP:10311"/>
        <dbReference type="ChEBI" id="CHEBI:15377"/>
        <dbReference type="ChEBI" id="CHEBI:15378"/>
        <dbReference type="ChEBI" id="CHEBI:17790"/>
        <dbReference type="ChEBI" id="CHEBI:29973"/>
        <dbReference type="ChEBI" id="CHEBI:82795"/>
        <dbReference type="EC" id="3.1.1.61"/>
    </reaction>
</comment>
<dbReference type="InterPro" id="IPR000673">
    <property type="entry name" value="Sig_transdc_resp-reg_Me-estase"/>
</dbReference>
<dbReference type="PANTHER" id="PTHR42872:SF3">
    <property type="entry name" value="PROTEIN-GLUTAMATE METHYLESTERASE_PROTEIN-GLUTAMINE GLUTAMINASE 1"/>
    <property type="match status" value="1"/>
</dbReference>
<keyword evidence="3" id="KW-0963">Cytoplasm</keyword>
<evidence type="ECO:0000256" key="2">
    <source>
        <dbReference type="ARBA" id="ARBA00048267"/>
    </source>
</evidence>
<dbReference type="GO" id="GO:0000156">
    <property type="term" value="F:phosphorelay response regulator activity"/>
    <property type="evidence" value="ECO:0007669"/>
    <property type="project" value="InterPro"/>
</dbReference>
<dbReference type="GO" id="GO:0008984">
    <property type="term" value="F:protein-glutamate methylesterase activity"/>
    <property type="evidence" value="ECO:0007669"/>
    <property type="project" value="UniProtKB-UniRule"/>
</dbReference>
<dbReference type="PROSITE" id="PS50110">
    <property type="entry name" value="RESPONSE_REGULATORY"/>
    <property type="match status" value="1"/>
</dbReference>
<dbReference type="Gene3D" id="3.40.50.2300">
    <property type="match status" value="1"/>
</dbReference>
<dbReference type="PANTHER" id="PTHR42872">
    <property type="entry name" value="PROTEIN-GLUTAMATE METHYLESTERASE/PROTEIN-GLUTAMINE GLUTAMINASE"/>
    <property type="match status" value="1"/>
</dbReference>
<keyword evidence="3 4" id="KW-0145">Chemotaxis</keyword>
<comment type="PTM">
    <text evidence="3">Phosphorylated by CheA. Phosphorylation of the N-terminal regulatory domain activates the methylesterase activity.</text>
</comment>
<dbReference type="GO" id="GO:0005737">
    <property type="term" value="C:cytoplasm"/>
    <property type="evidence" value="ECO:0007669"/>
    <property type="project" value="UniProtKB-SubCell"/>
</dbReference>
<keyword evidence="3 5" id="KW-0597">Phosphoprotein</keyword>
<evidence type="ECO:0000259" key="6">
    <source>
        <dbReference type="PROSITE" id="PS50110"/>
    </source>
</evidence>
<dbReference type="InterPro" id="IPR035909">
    <property type="entry name" value="CheB_C"/>
</dbReference>
<dbReference type="InterPro" id="IPR008248">
    <property type="entry name" value="CheB-like"/>
</dbReference>
<dbReference type="CDD" id="cd16432">
    <property type="entry name" value="CheB_Rec"/>
    <property type="match status" value="1"/>
</dbReference>
<comment type="catalytic activity">
    <reaction evidence="3">
        <text>L-glutaminyl-[protein] + H2O = L-glutamyl-[protein] + NH4(+)</text>
        <dbReference type="Rhea" id="RHEA:16441"/>
        <dbReference type="Rhea" id="RHEA-COMP:10207"/>
        <dbReference type="Rhea" id="RHEA-COMP:10208"/>
        <dbReference type="ChEBI" id="CHEBI:15377"/>
        <dbReference type="ChEBI" id="CHEBI:28938"/>
        <dbReference type="ChEBI" id="CHEBI:29973"/>
        <dbReference type="ChEBI" id="CHEBI:30011"/>
        <dbReference type="EC" id="3.5.1.44"/>
    </reaction>
</comment>
<dbReference type="PROSITE" id="PS50122">
    <property type="entry name" value="CHEB"/>
    <property type="match status" value="1"/>
</dbReference>
<dbReference type="Pfam" id="PF00072">
    <property type="entry name" value="Response_reg"/>
    <property type="match status" value="1"/>
</dbReference>
<feature type="domain" description="Response regulatory" evidence="6">
    <location>
        <begin position="5"/>
        <end position="123"/>
    </location>
</feature>
<feature type="active site" evidence="3 4">
    <location>
        <position position="206"/>
    </location>
</feature>
<dbReference type="Pfam" id="PF01339">
    <property type="entry name" value="CheB_methylest"/>
    <property type="match status" value="1"/>
</dbReference>
<dbReference type="SUPFAM" id="SSF52738">
    <property type="entry name" value="Methylesterase CheB, C-terminal domain"/>
    <property type="match status" value="1"/>
</dbReference>
<feature type="modified residue" description="4-aspartylphosphate" evidence="3 5">
    <location>
        <position position="56"/>
    </location>
</feature>
<dbReference type="GO" id="GO:0050568">
    <property type="term" value="F:protein-glutamine glutaminase activity"/>
    <property type="evidence" value="ECO:0007669"/>
    <property type="project" value="UniProtKB-UniRule"/>
</dbReference>
<dbReference type="NCBIfam" id="NF001965">
    <property type="entry name" value="PRK00742.1"/>
    <property type="match status" value="1"/>
</dbReference>
<dbReference type="GO" id="GO:0006935">
    <property type="term" value="P:chemotaxis"/>
    <property type="evidence" value="ECO:0007669"/>
    <property type="project" value="UniProtKB-UniRule"/>
</dbReference>
<evidence type="ECO:0000259" key="7">
    <source>
        <dbReference type="PROSITE" id="PS50122"/>
    </source>
</evidence>
<evidence type="ECO:0000256" key="1">
    <source>
        <dbReference type="ARBA" id="ARBA00022801"/>
    </source>
</evidence>
<comment type="function">
    <text evidence="3">Involved in chemotaxis. Part of a chemotaxis signal transduction system that modulates chemotaxis in response to various stimuli. Catalyzes the demethylation of specific methylglutamate residues introduced into the chemoreceptors (methyl-accepting chemotaxis proteins or MCP) by CheR. Also mediates the irreversible deamidation of specific glutamine residues to glutamic acid.</text>
</comment>
<feature type="active site" evidence="3 4">
    <location>
        <position position="302"/>
    </location>
</feature>
<keyword evidence="1 3" id="KW-0378">Hydrolase</keyword>
<dbReference type="InterPro" id="IPR011006">
    <property type="entry name" value="CheY-like_superfamily"/>
</dbReference>
<dbReference type="InterPro" id="IPR001789">
    <property type="entry name" value="Sig_transdc_resp-reg_receiver"/>
</dbReference>
<accession>A0A7T0C370</accession>
<dbReference type="Gene3D" id="3.40.50.180">
    <property type="entry name" value="Methylesterase CheB, C-terminal domain"/>
    <property type="match status" value="1"/>
</dbReference>
<proteinExistence type="inferred from homology"/>
<dbReference type="SUPFAM" id="SSF52172">
    <property type="entry name" value="CheY-like"/>
    <property type="match status" value="1"/>
</dbReference>
<dbReference type="SMART" id="SM00448">
    <property type="entry name" value="REC"/>
    <property type="match status" value="1"/>
</dbReference>
<dbReference type="EC" id="3.5.1.44" evidence="3"/>
<organism evidence="8 9">
    <name type="scientific">Candidatus Nitrohelix vancouverensis</name>
    <dbReference type="NCBI Taxonomy" id="2705534"/>
    <lineage>
        <taxon>Bacteria</taxon>
        <taxon>Pseudomonadati</taxon>
        <taxon>Nitrospinota/Tectimicrobiota group</taxon>
        <taxon>Nitrospinota</taxon>
        <taxon>Nitrospinia</taxon>
        <taxon>Nitrospinales</taxon>
        <taxon>Nitrospinaceae</taxon>
        <taxon>Candidatus Nitrohelix</taxon>
    </lineage>
</organism>
<dbReference type="AlphaFoldDB" id="A0A7T0C370"/>
<comment type="similarity">
    <text evidence="3">Belongs to the CheB family.</text>
</comment>
<dbReference type="HAMAP" id="MF_00099">
    <property type="entry name" value="CheB_chemtxs"/>
    <property type="match status" value="1"/>
</dbReference>
<evidence type="ECO:0000256" key="3">
    <source>
        <dbReference type="HAMAP-Rule" id="MF_00099"/>
    </source>
</evidence>
<dbReference type="CDD" id="cd17541">
    <property type="entry name" value="REC_CheB-like"/>
    <property type="match status" value="1"/>
</dbReference>
<dbReference type="EMBL" id="CP048620">
    <property type="protein sequence ID" value="QPJ65724.1"/>
    <property type="molecule type" value="Genomic_DNA"/>
</dbReference>
<dbReference type="KEGG" id="nva:G3M78_10110"/>
<comment type="subcellular location">
    <subcellularLocation>
        <location evidence="3">Cytoplasm</location>
    </subcellularLocation>
</comment>